<name>C6I0K8_9BACT</name>
<dbReference type="Proteomes" id="UP000009374">
    <property type="component" value="Unassembled WGS sequence"/>
</dbReference>
<dbReference type="Gene3D" id="2.120.10.30">
    <property type="entry name" value="TolB, C-terminal domain"/>
    <property type="match status" value="1"/>
</dbReference>
<feature type="region of interest" description="Disordered" evidence="1">
    <location>
        <begin position="1"/>
        <end position="22"/>
    </location>
</feature>
<sequence>MTKDRTDCRPRSMDILPKLPKDSTRGGRSIPFFLSLGFLMLLLASCGNPPSNSNNINFPYGIAVCSSATCNISPQPPAGLTATAQFAAVTSYGTHQVLIFTGYTASASNAWLISNNTLSPNTSLYNSLQGPDGVLISSQAFKTSNGYVCPAPVLYGADGIGNIIGIWCGFDPNNQANLGPTITISSGSLQSPEGMALDWVNSSGTSLSAPILFVANPGSSNILAFDLSQITGPGTANLAPSGGLLPGTNGGLPFGQPSNNTELNGPAFVAFSNSKNTLFVSDTGNSQVNLYGNGYCIGVNQESTRPTDCSSNQNVPPSVWFSGSNTYLSAPVGIAYYQGGLYVVDSTAGSVLIWDNVMNITSPGGNIAPTRRINGSNTNQDYPYALAIDGNTNIPPGNTFFVSQLGSGKILGYNNATTISGNIPPTYTIGVTNPTLSSGNTSGGGTTGYPGFP</sequence>
<organism evidence="2 3">
    <name type="scientific">Leptospirillum ferrodiazotrophum</name>
    <dbReference type="NCBI Taxonomy" id="412449"/>
    <lineage>
        <taxon>Bacteria</taxon>
        <taxon>Pseudomonadati</taxon>
        <taxon>Nitrospirota</taxon>
        <taxon>Nitrospiria</taxon>
        <taxon>Nitrospirales</taxon>
        <taxon>Nitrospiraceae</taxon>
        <taxon>Leptospirillum</taxon>
    </lineage>
</organism>
<dbReference type="EMBL" id="GG693887">
    <property type="protein sequence ID" value="EES51663.1"/>
    <property type="molecule type" value="Genomic_DNA"/>
</dbReference>
<dbReference type="SUPFAM" id="SSF63825">
    <property type="entry name" value="YWTD domain"/>
    <property type="match status" value="1"/>
</dbReference>
<reference evidence="2 3" key="1">
    <citation type="journal article" date="2009" name="Appl. Environ. Microbiol.">
        <title>Community genomic and proteomic analyses of chemoautotrophic iron-oxidizing "Leptospirillum rubarum" (Group II) and "Leptospirillum ferrodiazotrophum" (Group III) bacteria in acid mine drainage biofilms.</title>
        <authorList>
            <person name="Goltsman D.S."/>
            <person name="Denef V.J."/>
            <person name="Singer S.W."/>
            <person name="VerBerkmoes N.C."/>
            <person name="Lefsrud M."/>
            <person name="Mueller R.S."/>
            <person name="Dick G.J."/>
            <person name="Sun C.L."/>
            <person name="Wheeler K.E."/>
            <person name="Zemla A."/>
            <person name="Baker B.J."/>
            <person name="Hauser L."/>
            <person name="Land M."/>
            <person name="Shah M.B."/>
            <person name="Thelen M.P."/>
            <person name="Hettich R.L."/>
            <person name="Banfield J.F."/>
        </authorList>
    </citation>
    <scope>NUCLEOTIDE SEQUENCE [LARGE SCALE GENOMIC DNA]</scope>
</reference>
<dbReference type="InterPro" id="IPR011042">
    <property type="entry name" value="6-blade_b-propeller_TolB-like"/>
</dbReference>
<feature type="region of interest" description="Disordered" evidence="1">
    <location>
        <begin position="434"/>
        <end position="453"/>
    </location>
</feature>
<gene>
    <name evidence="2" type="ORF">UBAL3_95680101</name>
</gene>
<proteinExistence type="predicted"/>
<dbReference type="AlphaFoldDB" id="C6I0K8"/>
<evidence type="ECO:0008006" key="4">
    <source>
        <dbReference type="Google" id="ProtNLM"/>
    </source>
</evidence>
<keyword evidence="3" id="KW-1185">Reference proteome</keyword>
<feature type="compositionally biased region" description="Gly residues" evidence="1">
    <location>
        <begin position="441"/>
        <end position="453"/>
    </location>
</feature>
<evidence type="ECO:0000256" key="1">
    <source>
        <dbReference type="SAM" id="MobiDB-lite"/>
    </source>
</evidence>
<feature type="compositionally biased region" description="Basic and acidic residues" evidence="1">
    <location>
        <begin position="1"/>
        <end position="12"/>
    </location>
</feature>
<protein>
    <recommendedName>
        <fullName evidence="4">NHL repeat containing protein</fullName>
    </recommendedName>
</protein>
<evidence type="ECO:0000313" key="2">
    <source>
        <dbReference type="EMBL" id="EES51663.1"/>
    </source>
</evidence>
<accession>C6I0K8</accession>
<evidence type="ECO:0000313" key="3">
    <source>
        <dbReference type="Proteomes" id="UP000009374"/>
    </source>
</evidence>